<evidence type="ECO:0000313" key="3">
    <source>
        <dbReference type="Proteomes" id="UP000003240"/>
    </source>
</evidence>
<evidence type="ECO:0008006" key="4">
    <source>
        <dbReference type="Google" id="ProtNLM"/>
    </source>
</evidence>
<dbReference type="InterPro" id="IPR024529">
    <property type="entry name" value="ECF_trnsprt_substrate-spec"/>
</dbReference>
<proteinExistence type="predicted"/>
<dbReference type="Gene3D" id="1.10.1760.20">
    <property type="match status" value="1"/>
</dbReference>
<keyword evidence="1" id="KW-0472">Membrane</keyword>
<dbReference type="RefSeq" id="WP_004100096.1">
    <property type="nucleotide sequence ID" value="NZ_AFGF01000290.1"/>
</dbReference>
<dbReference type="eggNOG" id="COG4684">
    <property type="taxonomic scope" value="Bacteria"/>
</dbReference>
<dbReference type="EMBL" id="AFGF01000290">
    <property type="protein sequence ID" value="EGO61757.1"/>
    <property type="molecule type" value="Genomic_DNA"/>
</dbReference>
<sequence length="217" mass="23269">MEKVGTLSHPNKFGSRQIAVVGMLSAISILLGLSGFGFIPLPMAKATIMHIPVVIGAILEGPLVGAMIGLLFGLFSIVQNLTTPNILSFAIINPLVSVLPRVLIGITAYYAYKYTAGRESFRIAFSAAVGSLTNTFGFLTMIYLLYAAEFAATRGIGIDAAAKVIYGIALVNGLPEAIISVLICIPVILAIQKNQKNLIGIEFFEPVYRMPVDRFFV</sequence>
<feature type="transmembrane region" description="Helical" evidence="1">
    <location>
        <begin position="20"/>
        <end position="41"/>
    </location>
</feature>
<feature type="transmembrane region" description="Helical" evidence="1">
    <location>
        <begin position="166"/>
        <end position="191"/>
    </location>
</feature>
<dbReference type="Pfam" id="PF12822">
    <property type="entry name" value="ECF_trnsprt"/>
    <property type="match status" value="1"/>
</dbReference>
<comment type="caution">
    <text evidence="2">The sequence shown here is derived from an EMBL/GenBank/DDBJ whole genome shotgun (WGS) entry which is preliminary data.</text>
</comment>
<evidence type="ECO:0000256" key="1">
    <source>
        <dbReference type="SAM" id="Phobius"/>
    </source>
</evidence>
<protein>
    <recommendedName>
        <fullName evidence="4">ECF transporter S component</fullName>
    </recommendedName>
</protein>
<feature type="transmembrane region" description="Helical" evidence="1">
    <location>
        <begin position="53"/>
        <end position="78"/>
    </location>
</feature>
<evidence type="ECO:0000313" key="2">
    <source>
        <dbReference type="EMBL" id="EGO61757.1"/>
    </source>
</evidence>
<organism evidence="2 3">
    <name type="scientific">Acetonema longum DSM 6540</name>
    <dbReference type="NCBI Taxonomy" id="1009370"/>
    <lineage>
        <taxon>Bacteria</taxon>
        <taxon>Bacillati</taxon>
        <taxon>Bacillota</taxon>
        <taxon>Negativicutes</taxon>
        <taxon>Acetonemataceae</taxon>
        <taxon>Acetonema</taxon>
    </lineage>
</organism>
<feature type="transmembrane region" description="Helical" evidence="1">
    <location>
        <begin position="124"/>
        <end position="146"/>
    </location>
</feature>
<reference evidence="2 3" key="1">
    <citation type="journal article" date="2011" name="EMBO J.">
        <title>Structural diversity of bacterial flagellar motors.</title>
        <authorList>
            <person name="Chen S."/>
            <person name="Beeby M."/>
            <person name="Murphy G.E."/>
            <person name="Leadbetter J.R."/>
            <person name="Hendrixson D.R."/>
            <person name="Briegel A."/>
            <person name="Li Z."/>
            <person name="Shi J."/>
            <person name="Tocheva E.I."/>
            <person name="Muller A."/>
            <person name="Dobro M.J."/>
            <person name="Jensen G.J."/>
        </authorList>
    </citation>
    <scope>NUCLEOTIDE SEQUENCE [LARGE SCALE GENOMIC DNA]</scope>
    <source>
        <strain evidence="2 3">DSM 6540</strain>
    </source>
</reference>
<name>F7NQB6_9FIRM</name>
<dbReference type="AlphaFoldDB" id="F7NQB6"/>
<keyword evidence="1" id="KW-0812">Transmembrane</keyword>
<dbReference type="Proteomes" id="UP000003240">
    <property type="component" value="Unassembled WGS sequence"/>
</dbReference>
<keyword evidence="3" id="KW-1185">Reference proteome</keyword>
<accession>F7NQB6</accession>
<gene>
    <name evidence="2" type="ORF">ALO_21596</name>
</gene>
<feature type="transmembrane region" description="Helical" evidence="1">
    <location>
        <begin position="90"/>
        <end position="112"/>
    </location>
</feature>
<dbReference type="GO" id="GO:0022857">
    <property type="term" value="F:transmembrane transporter activity"/>
    <property type="evidence" value="ECO:0007669"/>
    <property type="project" value="InterPro"/>
</dbReference>
<dbReference type="STRING" id="1009370.ALO_21596"/>
<keyword evidence="1" id="KW-1133">Transmembrane helix</keyword>